<keyword evidence="2" id="KW-1185">Reference proteome</keyword>
<evidence type="ECO:0000313" key="2">
    <source>
        <dbReference type="Proteomes" id="UP000181899"/>
    </source>
</evidence>
<dbReference type="RefSeq" id="WP_074911035.1">
    <property type="nucleotide sequence ID" value="NZ_FOVK01000002.1"/>
</dbReference>
<name>A0A1I4ZN50_9CLOT</name>
<dbReference type="InterPro" id="IPR031834">
    <property type="entry name" value="RnlB/LsoB_antitoxin"/>
</dbReference>
<dbReference type="Proteomes" id="UP000181899">
    <property type="component" value="Unassembled WGS sequence"/>
</dbReference>
<protein>
    <submittedName>
        <fullName evidence="1">Antitoxin to toxin RNase LS or RnlA</fullName>
    </submittedName>
</protein>
<sequence>MKKFEVSVLNSNFSVLVTLLSYSSPFEFLGDIENELSKYINNGVVLLDEYAHNDDVEKRFISFFYSRGRICENTIGFVDVDDDESLLEKSNGVLIKNKDLLLDIGVEVELF</sequence>
<dbReference type="AlphaFoldDB" id="A0A1I4ZN50"/>
<proteinExistence type="predicted"/>
<accession>A0A1I4ZN50</accession>
<dbReference type="EMBL" id="FOVK01000002">
    <property type="protein sequence ID" value="SFN51701.1"/>
    <property type="molecule type" value="Genomic_DNA"/>
</dbReference>
<organism evidence="1 2">
    <name type="scientific">Proteiniclasticum ruminis</name>
    <dbReference type="NCBI Taxonomy" id="398199"/>
    <lineage>
        <taxon>Bacteria</taxon>
        <taxon>Bacillati</taxon>
        <taxon>Bacillota</taxon>
        <taxon>Clostridia</taxon>
        <taxon>Eubacteriales</taxon>
        <taxon>Clostridiaceae</taxon>
        <taxon>Proteiniclasticum</taxon>
    </lineage>
</organism>
<dbReference type="Pfam" id="PF15933">
    <property type="entry name" value="RnlB_antitoxin"/>
    <property type="match status" value="1"/>
</dbReference>
<evidence type="ECO:0000313" key="1">
    <source>
        <dbReference type="EMBL" id="SFN51701.1"/>
    </source>
</evidence>
<reference evidence="1 2" key="1">
    <citation type="submission" date="2016-10" db="EMBL/GenBank/DDBJ databases">
        <authorList>
            <person name="de Groot N.N."/>
        </authorList>
    </citation>
    <scope>NUCLEOTIDE SEQUENCE [LARGE SCALE GENOMIC DNA]</scope>
    <source>
        <strain evidence="1 2">ML2</strain>
    </source>
</reference>
<gene>
    <name evidence="1" type="ORF">SAMN04488695_10270</name>
</gene>